<sequence>MLARLDNSVIFKKLFTDREVLQAFVKDITGVTIEPDIIETEKSFAPPIGAIDIKMDIFAEDTAHRVIVEIQRVKYDYHYDRFLHYLLAAILELQRTHTQYQLGKTVYTIVWLTSKDDSRPHDLVTTQFQSLASDGTNVPLYPHKLFFLNPNYRSDVTPAGIRDWLELVFESIAHPAAPHLNSARSIIRKATGLIESDGLTPQERRIAMEEQGYEEHLALREEKGWQEGHEEGREEGRQLEKQAMAQGMLTEGFNPALIAKITGLSLEQVLALR</sequence>
<evidence type="ECO:0000313" key="2">
    <source>
        <dbReference type="Proteomes" id="UP000030700"/>
    </source>
</evidence>
<proteinExistence type="predicted"/>
<gene>
    <name evidence="1" type="ORF">U14_02285</name>
</gene>
<dbReference type="Proteomes" id="UP000030700">
    <property type="component" value="Unassembled WGS sequence"/>
</dbReference>
<organism evidence="1">
    <name type="scientific">Candidatus Moduliflexus flocculans</name>
    <dbReference type="NCBI Taxonomy" id="1499966"/>
    <lineage>
        <taxon>Bacteria</taxon>
        <taxon>Candidatus Moduliflexota</taxon>
        <taxon>Candidatus Moduliflexia</taxon>
        <taxon>Candidatus Moduliflexales</taxon>
        <taxon>Candidatus Moduliflexaceae</taxon>
    </lineage>
</organism>
<keyword evidence="2" id="KW-1185">Reference proteome</keyword>
<reference evidence="1" key="1">
    <citation type="journal article" date="2015" name="PeerJ">
        <title>First genomic representation of candidate bacterial phylum KSB3 points to enhanced environmental sensing as a trigger of wastewater bulking.</title>
        <authorList>
            <person name="Sekiguchi Y."/>
            <person name="Ohashi A."/>
            <person name="Parks D.H."/>
            <person name="Yamauchi T."/>
            <person name="Tyson G.W."/>
            <person name="Hugenholtz P."/>
        </authorList>
    </citation>
    <scope>NUCLEOTIDE SEQUENCE [LARGE SCALE GENOMIC DNA]</scope>
</reference>
<dbReference type="AlphaFoldDB" id="A0A0S6VZC9"/>
<protein>
    <recommendedName>
        <fullName evidence="3">Rpn family recombination-promoting nuclease/putative transposase</fullName>
    </recommendedName>
</protein>
<evidence type="ECO:0000313" key="1">
    <source>
        <dbReference type="EMBL" id="GAK51043.1"/>
    </source>
</evidence>
<dbReference type="HOGENOM" id="CLU_993713_0_0_0"/>
<name>A0A0S6VZC9_9BACT</name>
<accession>A0A0S6VZC9</accession>
<dbReference type="EMBL" id="DF820456">
    <property type="protein sequence ID" value="GAK51043.1"/>
    <property type="molecule type" value="Genomic_DNA"/>
</dbReference>
<evidence type="ECO:0008006" key="3">
    <source>
        <dbReference type="Google" id="ProtNLM"/>
    </source>
</evidence>